<dbReference type="EMBL" id="BSEV01000008">
    <property type="protein sequence ID" value="GLK10610.1"/>
    <property type="molecule type" value="Genomic_DNA"/>
</dbReference>
<accession>A0A9W6I447</accession>
<protein>
    <submittedName>
        <fullName evidence="1">Uncharacterized protein</fullName>
    </submittedName>
</protein>
<reference evidence="1" key="1">
    <citation type="journal article" date="2014" name="Int. J. Syst. Evol. Microbiol.">
        <title>Complete genome sequence of Corynebacterium casei LMG S-19264T (=DSM 44701T), isolated from a smear-ripened cheese.</title>
        <authorList>
            <consortium name="US DOE Joint Genome Institute (JGI-PGF)"/>
            <person name="Walter F."/>
            <person name="Albersmeier A."/>
            <person name="Kalinowski J."/>
            <person name="Ruckert C."/>
        </authorList>
    </citation>
    <scope>NUCLEOTIDE SEQUENCE</scope>
    <source>
        <strain evidence="1">VKM Ac-2007</strain>
    </source>
</reference>
<evidence type="ECO:0000313" key="1">
    <source>
        <dbReference type="EMBL" id="GLK10610.1"/>
    </source>
</evidence>
<evidence type="ECO:0000313" key="2">
    <source>
        <dbReference type="Proteomes" id="UP001143474"/>
    </source>
</evidence>
<dbReference type="AlphaFoldDB" id="A0A9W6I447"/>
<dbReference type="RefSeq" id="WP_271219025.1">
    <property type="nucleotide sequence ID" value="NZ_BAAAVD010000032.1"/>
</dbReference>
<organism evidence="1 2">
    <name type="scientific">Streptosporangium carneum</name>
    <dbReference type="NCBI Taxonomy" id="47481"/>
    <lineage>
        <taxon>Bacteria</taxon>
        <taxon>Bacillati</taxon>
        <taxon>Actinomycetota</taxon>
        <taxon>Actinomycetes</taxon>
        <taxon>Streptosporangiales</taxon>
        <taxon>Streptosporangiaceae</taxon>
        <taxon>Streptosporangium</taxon>
    </lineage>
</organism>
<keyword evidence="2" id="KW-1185">Reference proteome</keyword>
<gene>
    <name evidence="1" type="ORF">GCM10017600_40160</name>
</gene>
<sequence length="98" mass="10124">MWEVSYHALHALAAAGPYLYVHTALFKNGVLIPGSEAQSGVGGVNVTLRVTAGQTLLQTFAAGDVVTLHAYRIGTGDAFIESGGDGRTGVTAHWVSAV</sequence>
<reference evidence="1" key="2">
    <citation type="submission" date="2023-01" db="EMBL/GenBank/DDBJ databases">
        <authorList>
            <person name="Sun Q."/>
            <person name="Evtushenko L."/>
        </authorList>
    </citation>
    <scope>NUCLEOTIDE SEQUENCE</scope>
    <source>
        <strain evidence="1">VKM Ac-2007</strain>
    </source>
</reference>
<dbReference type="Proteomes" id="UP001143474">
    <property type="component" value="Unassembled WGS sequence"/>
</dbReference>
<comment type="caution">
    <text evidence="1">The sequence shown here is derived from an EMBL/GenBank/DDBJ whole genome shotgun (WGS) entry which is preliminary data.</text>
</comment>
<name>A0A9W6I447_9ACTN</name>
<proteinExistence type="predicted"/>